<reference evidence="1 2" key="1">
    <citation type="submission" date="2024-03" db="EMBL/GenBank/DDBJ databases">
        <authorList>
            <person name="Martinez-Hernandez J."/>
        </authorList>
    </citation>
    <scope>NUCLEOTIDE SEQUENCE [LARGE SCALE GENOMIC DNA]</scope>
</reference>
<dbReference type="AlphaFoldDB" id="A0AAV1YF77"/>
<accession>A0AAV1YF77</accession>
<evidence type="ECO:0000313" key="1">
    <source>
        <dbReference type="EMBL" id="CAL0332600.1"/>
    </source>
</evidence>
<organism evidence="1 2">
    <name type="scientific">Lupinus luteus</name>
    <name type="common">European yellow lupine</name>
    <dbReference type="NCBI Taxonomy" id="3873"/>
    <lineage>
        <taxon>Eukaryota</taxon>
        <taxon>Viridiplantae</taxon>
        <taxon>Streptophyta</taxon>
        <taxon>Embryophyta</taxon>
        <taxon>Tracheophyta</taxon>
        <taxon>Spermatophyta</taxon>
        <taxon>Magnoliopsida</taxon>
        <taxon>eudicotyledons</taxon>
        <taxon>Gunneridae</taxon>
        <taxon>Pentapetalae</taxon>
        <taxon>rosids</taxon>
        <taxon>fabids</taxon>
        <taxon>Fabales</taxon>
        <taxon>Fabaceae</taxon>
        <taxon>Papilionoideae</taxon>
        <taxon>50 kb inversion clade</taxon>
        <taxon>genistoids sensu lato</taxon>
        <taxon>core genistoids</taxon>
        <taxon>Genisteae</taxon>
        <taxon>Lupinus</taxon>
    </lineage>
</organism>
<comment type="caution">
    <text evidence="1">The sequence shown here is derived from an EMBL/GenBank/DDBJ whole genome shotgun (WGS) entry which is preliminary data.</text>
</comment>
<dbReference type="EMBL" id="CAXHTB010000024">
    <property type="protein sequence ID" value="CAL0332600.1"/>
    <property type="molecule type" value="Genomic_DNA"/>
</dbReference>
<name>A0AAV1YF77_LUPLU</name>
<evidence type="ECO:0008006" key="3">
    <source>
        <dbReference type="Google" id="ProtNLM"/>
    </source>
</evidence>
<dbReference type="Pfam" id="PF14223">
    <property type="entry name" value="Retrotran_gag_2"/>
    <property type="match status" value="1"/>
</dbReference>
<dbReference type="PANTHER" id="PTHR35317">
    <property type="entry name" value="OS04G0629600 PROTEIN"/>
    <property type="match status" value="1"/>
</dbReference>
<sequence length="197" mass="22875">MSHSSTNFSTNLHVLDGKNWNRWSIQMKAILGFQEIAEIVEEGFPELITEATEQQRLSYKENKRRDCKAMCLLHQCVDGAHFEKIAAAKSSQEAWRILENCKKGVDQLKKVRLQTMRRQYEIMQMEQSEKVAQFCNRIISHTNAMKACGEVMTDQTIMEKTLRTLIPSFDHIVVAIEESKRLEYLRIEELQGSLEAH</sequence>
<proteinExistence type="predicted"/>
<keyword evidence="2" id="KW-1185">Reference proteome</keyword>
<gene>
    <name evidence="1" type="ORF">LLUT_LOCUS33660</name>
</gene>
<dbReference type="Proteomes" id="UP001497480">
    <property type="component" value="Unassembled WGS sequence"/>
</dbReference>
<protein>
    <recommendedName>
        <fullName evidence="3">DUF4219 domain-containing protein</fullName>
    </recommendedName>
</protein>
<dbReference type="PANTHER" id="PTHR35317:SF23">
    <property type="entry name" value="OS04G0629600 PROTEIN"/>
    <property type="match status" value="1"/>
</dbReference>
<evidence type="ECO:0000313" key="2">
    <source>
        <dbReference type="Proteomes" id="UP001497480"/>
    </source>
</evidence>